<dbReference type="GO" id="GO:0005524">
    <property type="term" value="F:ATP binding"/>
    <property type="evidence" value="ECO:0007669"/>
    <property type="project" value="InterPro"/>
</dbReference>
<dbReference type="GO" id="GO:0003676">
    <property type="term" value="F:nucleic acid binding"/>
    <property type="evidence" value="ECO:0007669"/>
    <property type="project" value="InterPro"/>
</dbReference>
<dbReference type="Gene3D" id="3.40.50.300">
    <property type="entry name" value="P-loop containing nucleotide triphosphate hydrolases"/>
    <property type="match status" value="1"/>
</dbReference>
<feature type="domain" description="Helicase ATP-binding" evidence="1">
    <location>
        <begin position="1"/>
        <end position="175"/>
    </location>
</feature>
<proteinExistence type="predicted"/>
<accession>A0A0D0B6R2</accession>
<dbReference type="EMBL" id="KN835028">
    <property type="protein sequence ID" value="KIK49766.1"/>
    <property type="molecule type" value="Genomic_DNA"/>
</dbReference>
<organism evidence="2 3">
    <name type="scientific">Collybiopsis luxurians FD-317 M1</name>
    <dbReference type="NCBI Taxonomy" id="944289"/>
    <lineage>
        <taxon>Eukaryota</taxon>
        <taxon>Fungi</taxon>
        <taxon>Dikarya</taxon>
        <taxon>Basidiomycota</taxon>
        <taxon>Agaricomycotina</taxon>
        <taxon>Agaricomycetes</taxon>
        <taxon>Agaricomycetidae</taxon>
        <taxon>Agaricales</taxon>
        <taxon>Marasmiineae</taxon>
        <taxon>Omphalotaceae</taxon>
        <taxon>Collybiopsis</taxon>
        <taxon>Collybiopsis luxurians</taxon>
    </lineage>
</organism>
<dbReference type="Pfam" id="PF00270">
    <property type="entry name" value="DEAD"/>
    <property type="match status" value="1"/>
</dbReference>
<reference evidence="2 3" key="1">
    <citation type="submission" date="2014-04" db="EMBL/GenBank/DDBJ databases">
        <title>Evolutionary Origins and Diversification of the Mycorrhizal Mutualists.</title>
        <authorList>
            <consortium name="DOE Joint Genome Institute"/>
            <consortium name="Mycorrhizal Genomics Consortium"/>
            <person name="Kohler A."/>
            <person name="Kuo A."/>
            <person name="Nagy L.G."/>
            <person name="Floudas D."/>
            <person name="Copeland A."/>
            <person name="Barry K.W."/>
            <person name="Cichocki N."/>
            <person name="Veneault-Fourrey C."/>
            <person name="LaButti K."/>
            <person name="Lindquist E.A."/>
            <person name="Lipzen A."/>
            <person name="Lundell T."/>
            <person name="Morin E."/>
            <person name="Murat C."/>
            <person name="Riley R."/>
            <person name="Ohm R."/>
            <person name="Sun H."/>
            <person name="Tunlid A."/>
            <person name="Henrissat B."/>
            <person name="Grigoriev I.V."/>
            <person name="Hibbett D.S."/>
            <person name="Martin F."/>
        </authorList>
    </citation>
    <scope>NUCLEOTIDE SEQUENCE [LARGE SCALE GENOMIC DNA]</scope>
    <source>
        <strain evidence="2 3">FD-317 M1</strain>
    </source>
</reference>
<dbReference type="GO" id="GO:0005737">
    <property type="term" value="C:cytoplasm"/>
    <property type="evidence" value="ECO:0007669"/>
    <property type="project" value="TreeGrafter"/>
</dbReference>
<dbReference type="SUPFAM" id="SSF52540">
    <property type="entry name" value="P-loop containing nucleoside triphosphate hydrolases"/>
    <property type="match status" value="1"/>
</dbReference>
<sequence>TGSGKTHTAVLHLKHESERKLEKLSWFLAPTAALCEQQCNVTKDALHVSVGLISGALALYQWKDASLWKSVLSAHRVMVSTPQVLLDALRHGYILMGMDIGLIIFDEAHHAVDNDPYNRIMQEYYHKLPPMDPSLTGIVSSQRRMRRPMIMSLIASPIFGGNVDKAFRMIETNLDSVIVSPCQTRSSLAEFVHRPTFKHIV</sequence>
<dbReference type="PANTHER" id="PTHR14074:SF16">
    <property type="entry name" value="ANTIVIRAL INNATE IMMUNE RESPONSE RECEPTOR RIG-I"/>
    <property type="match status" value="1"/>
</dbReference>
<dbReference type="PROSITE" id="PS51192">
    <property type="entry name" value="HELICASE_ATP_BIND_1"/>
    <property type="match status" value="1"/>
</dbReference>
<dbReference type="InterPro" id="IPR051363">
    <property type="entry name" value="RLR_Helicase"/>
</dbReference>
<dbReference type="AlphaFoldDB" id="A0A0D0B6R2"/>
<dbReference type="OrthoDB" id="416741at2759"/>
<evidence type="ECO:0000313" key="3">
    <source>
        <dbReference type="Proteomes" id="UP000053593"/>
    </source>
</evidence>
<dbReference type="InterPro" id="IPR011545">
    <property type="entry name" value="DEAD/DEAH_box_helicase_dom"/>
</dbReference>
<dbReference type="Proteomes" id="UP000053593">
    <property type="component" value="Unassembled WGS sequence"/>
</dbReference>
<dbReference type="HOGENOM" id="CLU_1363256_0_0_1"/>
<keyword evidence="3" id="KW-1185">Reference proteome</keyword>
<evidence type="ECO:0000259" key="1">
    <source>
        <dbReference type="PROSITE" id="PS51192"/>
    </source>
</evidence>
<protein>
    <recommendedName>
        <fullName evidence="1">Helicase ATP-binding domain-containing protein</fullName>
    </recommendedName>
</protein>
<dbReference type="InterPro" id="IPR014001">
    <property type="entry name" value="Helicase_ATP-bd"/>
</dbReference>
<name>A0A0D0B6R2_9AGAR</name>
<dbReference type="PANTHER" id="PTHR14074">
    <property type="entry name" value="HELICASE WITH DEATH DOMAIN-RELATED"/>
    <property type="match status" value="1"/>
</dbReference>
<feature type="non-terminal residue" evidence="2">
    <location>
        <position position="201"/>
    </location>
</feature>
<evidence type="ECO:0000313" key="2">
    <source>
        <dbReference type="EMBL" id="KIK49766.1"/>
    </source>
</evidence>
<gene>
    <name evidence="2" type="ORF">GYMLUDRAFT_1000277</name>
</gene>
<dbReference type="InterPro" id="IPR027417">
    <property type="entry name" value="P-loop_NTPase"/>
</dbReference>